<feature type="chain" id="PRO_5046997903" description="Cytochrome c domain-containing protein" evidence="5">
    <location>
        <begin position="22"/>
        <end position="815"/>
    </location>
</feature>
<reference evidence="7" key="1">
    <citation type="submission" date="2022-09" db="EMBL/GenBank/DDBJ databases">
        <title>Tahibacter sp. nov., isolated from a fresh water.</title>
        <authorList>
            <person name="Baek J.H."/>
            <person name="Lee J.K."/>
            <person name="Kim J.M."/>
            <person name="Jeon C.O."/>
        </authorList>
    </citation>
    <scope>NUCLEOTIDE SEQUENCE</scope>
    <source>
        <strain evidence="7">W38</strain>
    </source>
</reference>
<keyword evidence="3 4" id="KW-0408">Iron</keyword>
<feature type="signal peptide" evidence="5">
    <location>
        <begin position="1"/>
        <end position="21"/>
    </location>
</feature>
<dbReference type="InterPro" id="IPR009056">
    <property type="entry name" value="Cyt_c-like_dom"/>
</dbReference>
<organism evidence="7 8">
    <name type="scientific">Tahibacter amnicola</name>
    <dbReference type="NCBI Taxonomy" id="2976241"/>
    <lineage>
        <taxon>Bacteria</taxon>
        <taxon>Pseudomonadati</taxon>
        <taxon>Pseudomonadota</taxon>
        <taxon>Gammaproteobacteria</taxon>
        <taxon>Lysobacterales</taxon>
        <taxon>Rhodanobacteraceae</taxon>
        <taxon>Tahibacter</taxon>
    </lineage>
</organism>
<dbReference type="SUPFAM" id="SSF46626">
    <property type="entry name" value="Cytochrome c"/>
    <property type="match status" value="2"/>
</dbReference>
<accession>A0ABY6BC16</accession>
<evidence type="ECO:0000256" key="3">
    <source>
        <dbReference type="ARBA" id="ARBA00023004"/>
    </source>
</evidence>
<evidence type="ECO:0000256" key="1">
    <source>
        <dbReference type="ARBA" id="ARBA00022617"/>
    </source>
</evidence>
<name>A0ABY6BC16_9GAMM</name>
<keyword evidence="1 4" id="KW-0349">Heme</keyword>
<evidence type="ECO:0000256" key="2">
    <source>
        <dbReference type="ARBA" id="ARBA00022723"/>
    </source>
</evidence>
<gene>
    <name evidence="7" type="ORF">N4264_21845</name>
</gene>
<dbReference type="RefSeq" id="WP_261694327.1">
    <property type="nucleotide sequence ID" value="NZ_CP104694.1"/>
</dbReference>
<dbReference type="InterPro" id="IPR036909">
    <property type="entry name" value="Cyt_c-like_dom_sf"/>
</dbReference>
<feature type="domain" description="Cytochrome c" evidence="6">
    <location>
        <begin position="457"/>
        <end position="545"/>
    </location>
</feature>
<evidence type="ECO:0000259" key="6">
    <source>
        <dbReference type="PROSITE" id="PS51007"/>
    </source>
</evidence>
<evidence type="ECO:0000313" key="7">
    <source>
        <dbReference type="EMBL" id="UXI67352.1"/>
    </source>
</evidence>
<dbReference type="Proteomes" id="UP001064632">
    <property type="component" value="Chromosome"/>
</dbReference>
<sequence length="815" mass="90043">MNAVASRITGLVAWLAAVALAGCSEKPPEPGTVLDEAKQVGLTVKNFPAADEDYFRDMDGGVTLTTEEVQGRNTWIVWTAGNDRFWDQISKNSVGTLDFLKTISSHPGLKFNRDNRWNYLGLVNEPCFEKATGPDPQRFGLWLDKRRADCPPDPFENEKKYPGVKLGARGKNMPVGSFYGWPTGIVGLRLFPNPEFDEAAAKAWDAKRFYEDPDYYLSKSLVKPYRVGMSCGFCHVGPSPTNPPADPENPKWENLTSNVGAQYFWVDRIFAWEADTSSFPFQLFHSARPGALDTSLVSTDYINNPRTMNAVYGLGSRLDIAKRWGKETLAGGSLNNAQFNDYVKEGPLTEFFVKPDTVFSPRVLKDGADSVGALGALNRVFLNIGLFSEEWLLHFNALTGGKPTTPIEIAVARKNSVYWQATESQTPNLALFFLKTTDAHKLKDAPGGAAYLTATPEQLTRGKEVFAERCARCHSSKVPSPAPGVDPGGCSGSGYAKCWADYWAWTKTDTFKQQMRDIVLADDFLDGNYLSTELRVPVTLLETNACSPLASNAIGGSIWDNFSSQTYKDLPSVGSVTVYHPYTGEPRAFKMPAGGRGYTRPASLISLWSTAPFLLNNTVGDFDPSPSVEARMRSFQSSIEQMLWPEKRTKDLLLGEKIPGLMDRTTTTSYLRVPAGYLPDFLRPLMGPLDRYLPWLFGDGGIQLGPIPAGTPVSLLSNLQLVAESREPVERATHGVKVLKLLLKIKKDLKALPRNASDDDAKRVFANLVDPLMELSACPDYIVNRGHYFGTDKFAEEPGLSDDDKRALIEFVKTF</sequence>
<evidence type="ECO:0000256" key="5">
    <source>
        <dbReference type="SAM" id="SignalP"/>
    </source>
</evidence>
<keyword evidence="2 4" id="KW-0479">Metal-binding</keyword>
<protein>
    <recommendedName>
        <fullName evidence="6">Cytochrome c domain-containing protein</fullName>
    </recommendedName>
</protein>
<evidence type="ECO:0000256" key="4">
    <source>
        <dbReference type="PROSITE-ProRule" id="PRU00433"/>
    </source>
</evidence>
<keyword evidence="5" id="KW-0732">Signal</keyword>
<dbReference type="PROSITE" id="PS51007">
    <property type="entry name" value="CYTC"/>
    <property type="match status" value="1"/>
</dbReference>
<dbReference type="PROSITE" id="PS51257">
    <property type="entry name" value="PROKAR_LIPOPROTEIN"/>
    <property type="match status" value="1"/>
</dbReference>
<keyword evidence="8" id="KW-1185">Reference proteome</keyword>
<dbReference type="EMBL" id="CP104694">
    <property type="protein sequence ID" value="UXI67352.1"/>
    <property type="molecule type" value="Genomic_DNA"/>
</dbReference>
<proteinExistence type="predicted"/>
<evidence type="ECO:0000313" key="8">
    <source>
        <dbReference type="Proteomes" id="UP001064632"/>
    </source>
</evidence>